<evidence type="ECO:0000313" key="1">
    <source>
        <dbReference type="EMBL" id="KXZ62026.1"/>
    </source>
</evidence>
<reference evidence="1 2" key="1">
    <citation type="journal article" date="2016" name="Sci. Rep.">
        <title>Genomic and phenotypic characterization of the species Acinetobacter venetianus.</title>
        <authorList>
            <person name="Fondi M."/>
            <person name="Maida I."/>
            <person name="Perrin E."/>
            <person name="Orlandini V."/>
            <person name="La Torre L."/>
            <person name="Bosi E."/>
            <person name="Negroni A."/>
            <person name="Zanaroli G."/>
            <person name="Fava F."/>
            <person name="Decorosi F."/>
            <person name="Giovannetti L."/>
            <person name="Viti C."/>
            <person name="Vaneechoutte M."/>
            <person name="Dijkshoorn L."/>
            <person name="Fani R."/>
        </authorList>
    </citation>
    <scope>NUCLEOTIDE SEQUENCE [LARGE SCALE GENOMIC DNA]</scope>
    <source>
        <strain evidence="1 2">LUH5627</strain>
    </source>
</reference>
<dbReference type="Proteomes" id="UP000075680">
    <property type="component" value="Unassembled WGS sequence"/>
</dbReference>
<name>A0A150HIX8_9GAMM</name>
<dbReference type="AlphaFoldDB" id="A0A150HIX8"/>
<evidence type="ECO:0000313" key="2">
    <source>
        <dbReference type="Proteomes" id="UP000075680"/>
    </source>
</evidence>
<protein>
    <submittedName>
        <fullName evidence="1">Uncharacterized protein</fullName>
    </submittedName>
</protein>
<dbReference type="EMBL" id="JRUE01000264">
    <property type="protein sequence ID" value="KXZ62026.1"/>
    <property type="molecule type" value="Genomic_DNA"/>
</dbReference>
<proteinExistence type="predicted"/>
<accession>A0A150HIX8</accession>
<dbReference type="PATRIC" id="fig|52133.18.peg.3648"/>
<dbReference type="RefSeq" id="WP_061519902.1">
    <property type="nucleotide sequence ID" value="NZ_JRUE01000264.1"/>
</dbReference>
<organism evidence="1 2">
    <name type="scientific">Acinetobacter venetianus</name>
    <dbReference type="NCBI Taxonomy" id="52133"/>
    <lineage>
        <taxon>Bacteria</taxon>
        <taxon>Pseudomonadati</taxon>
        <taxon>Pseudomonadota</taxon>
        <taxon>Gammaproteobacteria</taxon>
        <taxon>Moraxellales</taxon>
        <taxon>Moraxellaceae</taxon>
        <taxon>Acinetobacter</taxon>
    </lineage>
</organism>
<gene>
    <name evidence="1" type="ORF">AVENLUH5627_03565</name>
</gene>
<comment type="caution">
    <text evidence="1">The sequence shown here is derived from an EMBL/GenBank/DDBJ whole genome shotgun (WGS) entry which is preliminary data.</text>
</comment>
<sequence>MLSTKILKLRLSRIEKGKEYLSTQDKLMLVSMDSPDLSANFILRLFKMTLPKQWKFQHETEEDIFYNTQLIQLIEDEFIPAYEFHARKHAWYEQCLMYRLNFITPEPTQQQINVFLRHLDQCLDQLPKIELLHYFSQKYPTAQHAIALAKAYAGAQQYDQAIQQYEWAQRQSTQPNEVAFYGYIECLLSRRQGEYKAHMSDVEYALDLLCKYEKPIDQKSYKKLLDRAITALLPQQLLQTRAIETNVFSDVGRGLNSLGKSLGGIFGARDFYIPYSKELIASAPQLLHDHDVFESLSQSQAMQSALQRLLSSSEIDSSEQLLKRLWISIQQDPDILKSLQHPIDSAHLIQSLSKIEPIEHQALDLGQLQLILEQGLSAYLCEGRLNKQHPERHHLYECRDEIVQQMIDFAVWFYREIVEIYLEQQNLQLQQVKKLLIGQLPEIALSSGLFAYQFEHYQRVQALFDWMKPKLEKGNDFEKMQAAWVALREARYFDDDSLITRVQSIQQKFVEYKSIRDQQIFLHEQAEQEKLEK</sequence>